<dbReference type="Pfam" id="PF06985">
    <property type="entry name" value="HET"/>
    <property type="match status" value="1"/>
</dbReference>
<dbReference type="PANTHER" id="PTHR33112:SF16">
    <property type="entry name" value="HETEROKARYON INCOMPATIBILITY DOMAIN-CONTAINING PROTEIN"/>
    <property type="match status" value="1"/>
</dbReference>
<evidence type="ECO:0000313" key="2">
    <source>
        <dbReference type="EMBL" id="ORY11583.1"/>
    </source>
</evidence>
<name>A0A1Y1ZMU3_9PLEO</name>
<dbReference type="InterPro" id="IPR010730">
    <property type="entry name" value="HET"/>
</dbReference>
<evidence type="ECO:0000313" key="3">
    <source>
        <dbReference type="Proteomes" id="UP000193144"/>
    </source>
</evidence>
<evidence type="ECO:0000259" key="1">
    <source>
        <dbReference type="Pfam" id="PF06985"/>
    </source>
</evidence>
<sequence>MRQMIRKCEATHDWCRVRDEDKQLPTPLIDLDGPENPRLIHTEKDDPNDWAKEAPIMRAIYESSFVIISAMTASDSTTGFLQRRRRRRFKPITVHHESVNPYLVRTMVLRPWLQSWTKSVEGEMSLLSSRGWVIQEWLILLRTLQFGHERTFWECRSDLVPEGDCYHEIDLTNDDLWKELGSEWQFNKHFLFPQEDFNYQPHLARTITRANQTLGRRLRAGTESLHKDVSDKFVAVSGITRRMHALLGDDTCIPGLWKGNLLQGLLWEGARNGKRNPEYSAPSWSWACMFTLASYPKDLDNPSDLWGFRTVNEALLAVANENPAPQEEEVHYASPEDDHALFSSWVRTVLSGVDISDGVFNMAFSNDSRAMCKVTEDGFLEFGREVEASPHRNDLFIGDAIRLSLDEPAPPEPFHRDSRWYIFELQHVVDRTFSCFGNTPKDMSGIAE</sequence>
<comment type="caution">
    <text evidence="2">The sequence shown here is derived from an EMBL/GenBank/DDBJ whole genome shotgun (WGS) entry which is preliminary data.</text>
</comment>
<dbReference type="OrthoDB" id="2958217at2759"/>
<proteinExistence type="predicted"/>
<dbReference type="AlphaFoldDB" id="A0A1Y1ZMU3"/>
<dbReference type="EMBL" id="MCFA01000059">
    <property type="protein sequence ID" value="ORY11583.1"/>
    <property type="molecule type" value="Genomic_DNA"/>
</dbReference>
<dbReference type="Proteomes" id="UP000193144">
    <property type="component" value="Unassembled WGS sequence"/>
</dbReference>
<reference evidence="2 3" key="1">
    <citation type="submission" date="2016-07" db="EMBL/GenBank/DDBJ databases">
        <title>Pervasive Adenine N6-methylation of Active Genes in Fungi.</title>
        <authorList>
            <consortium name="DOE Joint Genome Institute"/>
            <person name="Mondo S.J."/>
            <person name="Dannebaum R.O."/>
            <person name="Kuo R.C."/>
            <person name="Labutti K."/>
            <person name="Haridas S."/>
            <person name="Kuo A."/>
            <person name="Salamov A."/>
            <person name="Ahrendt S.R."/>
            <person name="Lipzen A."/>
            <person name="Sullivan W."/>
            <person name="Andreopoulos W.B."/>
            <person name="Clum A."/>
            <person name="Lindquist E."/>
            <person name="Daum C."/>
            <person name="Ramamoorthy G.K."/>
            <person name="Gryganskyi A."/>
            <person name="Culley D."/>
            <person name="Magnuson J.K."/>
            <person name="James T.Y."/>
            <person name="O'Malley M.A."/>
            <person name="Stajich J.E."/>
            <person name="Spatafora J.W."/>
            <person name="Visel A."/>
            <person name="Grigoriev I.V."/>
        </authorList>
    </citation>
    <scope>NUCLEOTIDE SEQUENCE [LARGE SCALE GENOMIC DNA]</scope>
    <source>
        <strain evidence="2 3">CBS 115471</strain>
    </source>
</reference>
<dbReference type="PANTHER" id="PTHR33112">
    <property type="entry name" value="DOMAIN PROTEIN, PUTATIVE-RELATED"/>
    <property type="match status" value="1"/>
</dbReference>
<gene>
    <name evidence="2" type="ORF">BCR34DRAFT_601194</name>
</gene>
<keyword evidence="3" id="KW-1185">Reference proteome</keyword>
<protein>
    <recommendedName>
        <fullName evidence="1">Heterokaryon incompatibility domain-containing protein</fullName>
    </recommendedName>
</protein>
<organism evidence="2 3">
    <name type="scientific">Clohesyomyces aquaticus</name>
    <dbReference type="NCBI Taxonomy" id="1231657"/>
    <lineage>
        <taxon>Eukaryota</taxon>
        <taxon>Fungi</taxon>
        <taxon>Dikarya</taxon>
        <taxon>Ascomycota</taxon>
        <taxon>Pezizomycotina</taxon>
        <taxon>Dothideomycetes</taxon>
        <taxon>Pleosporomycetidae</taxon>
        <taxon>Pleosporales</taxon>
        <taxon>Lindgomycetaceae</taxon>
        <taxon>Clohesyomyces</taxon>
    </lineage>
</organism>
<accession>A0A1Y1ZMU3</accession>
<feature type="domain" description="Heterokaryon incompatibility" evidence="1">
    <location>
        <begin position="44"/>
        <end position="136"/>
    </location>
</feature>